<keyword evidence="2" id="KW-1185">Reference proteome</keyword>
<proteinExistence type="predicted"/>
<gene>
    <name evidence="1" type="ORF">GMOD_00006664</name>
</gene>
<dbReference type="PANTHER" id="PTHR13639:SF2">
    <property type="entry name" value="CYTOCHROME C OXIDASE ASSEMBLY FACTOR 4 HOMOLOG, MITOCHONDRIAL"/>
    <property type="match status" value="1"/>
</dbReference>
<dbReference type="OrthoDB" id="5586401at2759"/>
<sequence>MFLPLISRNQSRFPSSFKMSNDDKARAAAAQLMIDDEPDDWDKRIYSTGCADENAKLTDCYYEKKDWRACKQEMEIFRQCWQRHGNDKRTGSKDA</sequence>
<protein>
    <submittedName>
        <fullName evidence="1">CHCH domain-containing</fullName>
    </submittedName>
</protein>
<evidence type="ECO:0000313" key="2">
    <source>
        <dbReference type="Proteomes" id="UP000265663"/>
    </source>
</evidence>
<organism evidence="1 2">
    <name type="scientific">Pyrenophora seminiperda CCB06</name>
    <dbReference type="NCBI Taxonomy" id="1302712"/>
    <lineage>
        <taxon>Eukaryota</taxon>
        <taxon>Fungi</taxon>
        <taxon>Dikarya</taxon>
        <taxon>Ascomycota</taxon>
        <taxon>Pezizomycotina</taxon>
        <taxon>Dothideomycetes</taxon>
        <taxon>Pleosporomycetidae</taxon>
        <taxon>Pleosporales</taxon>
        <taxon>Pleosporineae</taxon>
        <taxon>Pleosporaceae</taxon>
        <taxon>Pyrenophora</taxon>
    </lineage>
</organism>
<dbReference type="PANTHER" id="PTHR13639">
    <property type="entry name" value="CYTOCHROME C OXIDASE ASSEMBLY FACTOR 4 HOMOLOG, MITOCHONDRIAL"/>
    <property type="match status" value="1"/>
</dbReference>
<dbReference type="InterPro" id="IPR039870">
    <property type="entry name" value="Coa4-like"/>
</dbReference>
<dbReference type="AlphaFoldDB" id="A0A3M7MAX3"/>
<dbReference type="PROSITE" id="PS51808">
    <property type="entry name" value="CHCH"/>
    <property type="match status" value="1"/>
</dbReference>
<reference evidence="1 2" key="1">
    <citation type="journal article" date="2014" name="PLoS ONE">
        <title>De novo Genome Assembly of the Fungal Plant Pathogen Pyrenophora semeniperda.</title>
        <authorList>
            <person name="Soliai M.M."/>
            <person name="Meyer S.E."/>
            <person name="Udall J.A."/>
            <person name="Elzinga D.E."/>
            <person name="Hermansen R.A."/>
            <person name="Bodily P.M."/>
            <person name="Hart A.A."/>
            <person name="Coleman C.E."/>
        </authorList>
    </citation>
    <scope>NUCLEOTIDE SEQUENCE [LARGE SCALE GENOMIC DNA]</scope>
    <source>
        <strain evidence="1 2">CCB06</strain>
        <tissue evidence="1">Mycelium</tissue>
    </source>
</reference>
<evidence type="ECO:0000313" key="1">
    <source>
        <dbReference type="EMBL" id="RMZ71540.1"/>
    </source>
</evidence>
<name>A0A3M7MAX3_9PLEO</name>
<dbReference type="GO" id="GO:0005758">
    <property type="term" value="C:mitochondrial intermembrane space"/>
    <property type="evidence" value="ECO:0007669"/>
    <property type="project" value="InterPro"/>
</dbReference>
<dbReference type="GO" id="GO:0033617">
    <property type="term" value="P:mitochondrial respiratory chain complex IV assembly"/>
    <property type="evidence" value="ECO:0007669"/>
    <property type="project" value="InterPro"/>
</dbReference>
<dbReference type="Proteomes" id="UP000265663">
    <property type="component" value="Unassembled WGS sequence"/>
</dbReference>
<accession>A0A3M7MAX3</accession>
<dbReference type="EMBL" id="KE747827">
    <property type="protein sequence ID" value="RMZ71540.1"/>
    <property type="molecule type" value="Genomic_DNA"/>
</dbReference>